<feature type="transmembrane region" description="Helical" evidence="7">
    <location>
        <begin position="236"/>
        <end position="256"/>
    </location>
</feature>
<feature type="transmembrane region" description="Helical" evidence="7">
    <location>
        <begin position="360"/>
        <end position="382"/>
    </location>
</feature>
<dbReference type="PANTHER" id="PTHR43124">
    <property type="entry name" value="PURINE EFFLUX PUMP PBUE"/>
    <property type="match status" value="1"/>
</dbReference>
<feature type="transmembrane region" description="Helical" evidence="7">
    <location>
        <begin position="268"/>
        <end position="286"/>
    </location>
</feature>
<keyword evidence="10" id="KW-1185">Reference proteome</keyword>
<evidence type="ECO:0000256" key="7">
    <source>
        <dbReference type="SAM" id="Phobius"/>
    </source>
</evidence>
<evidence type="ECO:0000259" key="8">
    <source>
        <dbReference type="PROSITE" id="PS50850"/>
    </source>
</evidence>
<dbReference type="OrthoDB" id="2963740at2"/>
<reference evidence="9 10" key="1">
    <citation type="submission" date="2013-02" db="EMBL/GenBank/DDBJ databases">
        <title>Genome sequence of Clostridium saccharoperbutylacetonicum N1-4(HMT).</title>
        <authorList>
            <person name="Poehlein A."/>
            <person name="Daniel R."/>
        </authorList>
    </citation>
    <scope>NUCLEOTIDE SEQUENCE [LARGE SCALE GENOMIC DNA]</scope>
    <source>
        <strain evidence="10">N1-4(HMT)</strain>
    </source>
</reference>
<accession>M1N4W8</accession>
<keyword evidence="2" id="KW-0813">Transport</keyword>
<feature type="transmembrane region" description="Helical" evidence="7">
    <location>
        <begin position="134"/>
        <end position="159"/>
    </location>
</feature>
<dbReference type="Gene3D" id="1.20.1250.20">
    <property type="entry name" value="MFS general substrate transporter like domains"/>
    <property type="match status" value="1"/>
</dbReference>
<keyword evidence="3" id="KW-1003">Cell membrane</keyword>
<evidence type="ECO:0000256" key="4">
    <source>
        <dbReference type="ARBA" id="ARBA00022692"/>
    </source>
</evidence>
<comment type="subcellular location">
    <subcellularLocation>
        <location evidence="1">Cell membrane</location>
        <topology evidence="1">Multi-pass membrane protein</topology>
    </subcellularLocation>
</comment>
<feature type="transmembrane region" description="Helical" evidence="7">
    <location>
        <begin position="76"/>
        <end position="94"/>
    </location>
</feature>
<gene>
    <name evidence="9" type="ORF">Cspa_c47440</name>
</gene>
<evidence type="ECO:0000313" key="9">
    <source>
        <dbReference type="EMBL" id="AGF58497.1"/>
    </source>
</evidence>
<dbReference type="PROSITE" id="PS50850">
    <property type="entry name" value="MFS"/>
    <property type="match status" value="1"/>
</dbReference>
<feature type="transmembrane region" description="Helical" evidence="7">
    <location>
        <begin position="100"/>
        <end position="122"/>
    </location>
</feature>
<feature type="transmembrane region" description="Helical" evidence="7">
    <location>
        <begin position="165"/>
        <end position="182"/>
    </location>
</feature>
<dbReference type="STRING" id="36745.CLSAP_45170"/>
<dbReference type="InterPro" id="IPR011701">
    <property type="entry name" value="MFS"/>
</dbReference>
<evidence type="ECO:0000256" key="1">
    <source>
        <dbReference type="ARBA" id="ARBA00004651"/>
    </source>
</evidence>
<evidence type="ECO:0000256" key="6">
    <source>
        <dbReference type="ARBA" id="ARBA00023136"/>
    </source>
</evidence>
<keyword evidence="5 7" id="KW-1133">Transmembrane helix</keyword>
<dbReference type="RefSeq" id="WP_015394806.1">
    <property type="nucleotide sequence ID" value="NC_020291.1"/>
</dbReference>
<dbReference type="Proteomes" id="UP000011728">
    <property type="component" value="Chromosome"/>
</dbReference>
<feature type="transmembrane region" description="Helical" evidence="7">
    <location>
        <begin position="292"/>
        <end position="314"/>
    </location>
</feature>
<feature type="transmembrane region" description="Helical" evidence="7">
    <location>
        <begin position="12"/>
        <end position="31"/>
    </location>
</feature>
<dbReference type="KEGG" id="csr:Cspa_c47440"/>
<dbReference type="PANTHER" id="PTHR43124:SF3">
    <property type="entry name" value="CHLORAMPHENICOL EFFLUX PUMP RV0191"/>
    <property type="match status" value="1"/>
</dbReference>
<dbReference type="GO" id="GO:0022857">
    <property type="term" value="F:transmembrane transporter activity"/>
    <property type="evidence" value="ECO:0007669"/>
    <property type="project" value="InterPro"/>
</dbReference>
<dbReference type="InterPro" id="IPR036259">
    <property type="entry name" value="MFS_trans_sf"/>
</dbReference>
<protein>
    <submittedName>
        <fullName evidence="9">Cyanate permease</fullName>
    </submittedName>
</protein>
<dbReference type="HOGENOM" id="CLU_001265_10_4_9"/>
<proteinExistence type="predicted"/>
<dbReference type="PATRIC" id="fig|931276.5.peg.4781"/>
<evidence type="ECO:0000256" key="3">
    <source>
        <dbReference type="ARBA" id="ARBA00022475"/>
    </source>
</evidence>
<feature type="transmembrane region" description="Helical" evidence="7">
    <location>
        <begin position="321"/>
        <end position="345"/>
    </location>
</feature>
<sequence length="393" mass="41935">MRQKSNNSIKISIFSIAFVLGLNITGVAPILGMLDVAFKEEGANAVQTLQTIPYFLLMVASILVGWLVTKISKRKIVSIGLLLIAFVGTSPLLIDSFSFVMISRVLVGFGFGIISPLNAAIISDFFDGKDRAALMGLHVTGMGIGSIFINIVGGILGNFGYQKYFLVHLIALAAFIIVIYQLPDTGAQTQSATQKLKLNKMVFELSLISFFHTLFITAFMTNIATHILQNLNGSSALTGIVTAVQGGFALLVGFNFSRISSALKRNTLPFAIFAAGLGYLSVIILPHNILGIIFGSACLGISLSCFMAQASYIISVSVPQISIALANGVFAVIGGIGGLLSPIIINNLTNYIFKNISTNGVFIICAIGMFVLSICSYILVIIKSKNAKEQILN</sequence>
<feature type="domain" description="Major facilitator superfamily (MFS) profile" evidence="8">
    <location>
        <begin position="9"/>
        <end position="384"/>
    </location>
</feature>
<dbReference type="SUPFAM" id="SSF103473">
    <property type="entry name" value="MFS general substrate transporter"/>
    <property type="match status" value="1"/>
</dbReference>
<name>M1N4W8_9CLOT</name>
<feature type="transmembrane region" description="Helical" evidence="7">
    <location>
        <begin position="202"/>
        <end position="224"/>
    </location>
</feature>
<dbReference type="GO" id="GO:0005886">
    <property type="term" value="C:plasma membrane"/>
    <property type="evidence" value="ECO:0007669"/>
    <property type="project" value="UniProtKB-SubCell"/>
</dbReference>
<dbReference type="Pfam" id="PF07690">
    <property type="entry name" value="MFS_1"/>
    <property type="match status" value="2"/>
</dbReference>
<dbReference type="InterPro" id="IPR020846">
    <property type="entry name" value="MFS_dom"/>
</dbReference>
<feature type="transmembrane region" description="Helical" evidence="7">
    <location>
        <begin position="51"/>
        <end position="69"/>
    </location>
</feature>
<organism evidence="9 10">
    <name type="scientific">Clostridium saccharoperbutylacetonicum N1-4(HMT)</name>
    <dbReference type="NCBI Taxonomy" id="931276"/>
    <lineage>
        <taxon>Bacteria</taxon>
        <taxon>Bacillati</taxon>
        <taxon>Bacillota</taxon>
        <taxon>Clostridia</taxon>
        <taxon>Eubacteriales</taxon>
        <taxon>Clostridiaceae</taxon>
        <taxon>Clostridium</taxon>
    </lineage>
</organism>
<evidence type="ECO:0000256" key="2">
    <source>
        <dbReference type="ARBA" id="ARBA00022448"/>
    </source>
</evidence>
<keyword evidence="6 7" id="KW-0472">Membrane</keyword>
<dbReference type="InterPro" id="IPR050189">
    <property type="entry name" value="MFS_Efflux_Transporters"/>
</dbReference>
<evidence type="ECO:0000313" key="10">
    <source>
        <dbReference type="Proteomes" id="UP000011728"/>
    </source>
</evidence>
<keyword evidence="4 7" id="KW-0812">Transmembrane</keyword>
<dbReference type="eggNOG" id="COG2814">
    <property type="taxonomic scope" value="Bacteria"/>
</dbReference>
<dbReference type="EMBL" id="CP004121">
    <property type="protein sequence ID" value="AGF58497.1"/>
    <property type="molecule type" value="Genomic_DNA"/>
</dbReference>
<evidence type="ECO:0000256" key="5">
    <source>
        <dbReference type="ARBA" id="ARBA00022989"/>
    </source>
</evidence>
<dbReference type="AlphaFoldDB" id="M1N4W8"/>